<comment type="caution">
    <text evidence="1">The sequence shown here is derived from an EMBL/GenBank/DDBJ whole genome shotgun (WGS) entry which is preliminary data.</text>
</comment>
<dbReference type="AlphaFoldDB" id="A0A438IMC5"/>
<evidence type="ECO:0000313" key="1">
    <source>
        <dbReference type="EMBL" id="RVW97843.1"/>
    </source>
</evidence>
<dbReference type="GO" id="GO:0006106">
    <property type="term" value="P:fumarate metabolic process"/>
    <property type="evidence" value="ECO:0007669"/>
    <property type="project" value="InterPro"/>
</dbReference>
<name>A0A438IMC5_VITVI</name>
<accession>A0A438IMC5</accession>
<gene>
    <name evidence="1" type="primary">FUM1_1</name>
    <name evidence="1" type="ORF">CK203_021209</name>
</gene>
<evidence type="ECO:0000313" key="2">
    <source>
        <dbReference type="Proteomes" id="UP000288805"/>
    </source>
</evidence>
<dbReference type="EMBL" id="QGNW01000097">
    <property type="protein sequence ID" value="RVW97843.1"/>
    <property type="molecule type" value="Genomic_DNA"/>
</dbReference>
<dbReference type="Proteomes" id="UP000288805">
    <property type="component" value="Unassembled WGS sequence"/>
</dbReference>
<reference evidence="1 2" key="1">
    <citation type="journal article" date="2018" name="PLoS Genet.">
        <title>Population sequencing reveals clonal diversity and ancestral inbreeding in the grapevine cultivar Chardonnay.</title>
        <authorList>
            <person name="Roach M.J."/>
            <person name="Johnson D.L."/>
            <person name="Bohlmann J."/>
            <person name="van Vuuren H.J."/>
            <person name="Jones S.J."/>
            <person name="Pretorius I.S."/>
            <person name="Schmidt S.A."/>
            <person name="Borneman A.R."/>
        </authorList>
    </citation>
    <scope>NUCLEOTIDE SEQUENCE [LARGE SCALE GENOMIC DNA]</scope>
    <source>
        <strain evidence="2">cv. Chardonnay</strain>
        <tissue evidence="1">Leaf</tissue>
    </source>
</reference>
<dbReference type="Gene3D" id="1.10.275.10">
    <property type="entry name" value="Fumarase/aspartase (N-terminal domain)"/>
    <property type="match status" value="1"/>
</dbReference>
<protein>
    <submittedName>
        <fullName evidence="1">Fumarate hydratase 1, mitochondrial</fullName>
    </submittedName>
</protein>
<dbReference type="InterPro" id="IPR005677">
    <property type="entry name" value="Fum_hydII"/>
</dbReference>
<sequence length="169" mass="19566">MAMLRAYRCGSYRSLMPQFMEMLRYDCLRAFSTSFREEKDTLGTVLVPDDKFLHVLKPERYKDVFKGGLVSTTIGLESEMDLGFVHVTLSKRDILKWRVDKPTIPYNLIFHASRNSKSPKILNRIFRLWGAQTQRSLQNFEIGGESERMPEPIIRAFGILKKCAAKVDI</sequence>
<organism evidence="1 2">
    <name type="scientific">Vitis vinifera</name>
    <name type="common">Grape</name>
    <dbReference type="NCBI Taxonomy" id="29760"/>
    <lineage>
        <taxon>Eukaryota</taxon>
        <taxon>Viridiplantae</taxon>
        <taxon>Streptophyta</taxon>
        <taxon>Embryophyta</taxon>
        <taxon>Tracheophyta</taxon>
        <taxon>Spermatophyta</taxon>
        <taxon>Magnoliopsida</taxon>
        <taxon>eudicotyledons</taxon>
        <taxon>Gunneridae</taxon>
        <taxon>Pentapetalae</taxon>
        <taxon>rosids</taxon>
        <taxon>Vitales</taxon>
        <taxon>Vitaceae</taxon>
        <taxon>Viteae</taxon>
        <taxon>Vitis</taxon>
    </lineage>
</organism>
<proteinExistence type="predicted"/>
<dbReference type="PANTHER" id="PTHR11444:SF1">
    <property type="entry name" value="FUMARATE HYDRATASE, MITOCHONDRIAL"/>
    <property type="match status" value="1"/>
</dbReference>
<dbReference type="InterPro" id="IPR024083">
    <property type="entry name" value="Fumarase/histidase_N"/>
</dbReference>
<dbReference type="GO" id="GO:0004333">
    <property type="term" value="F:fumarate hydratase activity"/>
    <property type="evidence" value="ECO:0007669"/>
    <property type="project" value="InterPro"/>
</dbReference>
<dbReference type="PANTHER" id="PTHR11444">
    <property type="entry name" value="ASPARTATEAMMONIA/ARGININOSUCCINATE/ADENYLOSUCCINATE LYASE"/>
    <property type="match status" value="1"/>
</dbReference>